<comment type="caution">
    <text evidence="8">The sequence shown here is derived from an EMBL/GenBank/DDBJ whole genome shotgun (WGS) entry which is preliminary data.</text>
</comment>
<proteinExistence type="predicted"/>
<evidence type="ECO:0000313" key="9">
    <source>
        <dbReference type="Proteomes" id="UP000187406"/>
    </source>
</evidence>
<keyword evidence="2" id="KW-0433">Leucine-rich repeat</keyword>
<dbReference type="STRING" id="3775.A0A1Q3ATN4"/>
<dbReference type="GO" id="GO:0016020">
    <property type="term" value="C:membrane"/>
    <property type="evidence" value="ECO:0007669"/>
    <property type="project" value="UniProtKB-SubCell"/>
</dbReference>
<dbReference type="Gene3D" id="1.10.510.10">
    <property type="entry name" value="Transferase(Phosphotransferase) domain 1"/>
    <property type="match status" value="1"/>
</dbReference>
<feature type="domain" description="Protein kinase" evidence="7">
    <location>
        <begin position="1"/>
        <end position="116"/>
    </location>
</feature>
<dbReference type="InterPro" id="IPR051809">
    <property type="entry name" value="Plant_receptor-like_S/T_kinase"/>
</dbReference>
<dbReference type="GO" id="GO:0005524">
    <property type="term" value="F:ATP binding"/>
    <property type="evidence" value="ECO:0007669"/>
    <property type="project" value="InterPro"/>
</dbReference>
<keyword evidence="9" id="KW-1185">Reference proteome</keyword>
<dbReference type="PROSITE" id="PS50011">
    <property type="entry name" value="PROTEIN_KINASE_DOM"/>
    <property type="match status" value="1"/>
</dbReference>
<comment type="subcellular location">
    <subcellularLocation>
        <location evidence="1">Membrane</location>
    </subcellularLocation>
</comment>
<dbReference type="SUPFAM" id="SSF56112">
    <property type="entry name" value="Protein kinase-like (PK-like)"/>
    <property type="match status" value="1"/>
</dbReference>
<keyword evidence="5" id="KW-1133">Transmembrane helix</keyword>
<keyword evidence="3" id="KW-0812">Transmembrane</keyword>
<sequence>MAECEAFKILRHRNLVKKVILGFVLCGDFKALVYEYMVNGSLEDWLHPTVGINEVDEAPRNLDFLQRLTIAIDIACALEYLHHHCETPVVYCDLKPSNVLLDNEMTAHVGDFGLAK</sequence>
<dbReference type="PROSITE" id="PS00108">
    <property type="entry name" value="PROTEIN_KINASE_ST"/>
    <property type="match status" value="1"/>
</dbReference>
<dbReference type="InterPro" id="IPR008271">
    <property type="entry name" value="Ser/Thr_kinase_AS"/>
</dbReference>
<reference evidence="9" key="1">
    <citation type="submission" date="2016-04" db="EMBL/GenBank/DDBJ databases">
        <title>Cephalotus genome sequencing.</title>
        <authorList>
            <person name="Fukushima K."/>
            <person name="Hasebe M."/>
            <person name="Fang X."/>
        </authorList>
    </citation>
    <scope>NUCLEOTIDE SEQUENCE [LARGE SCALE GENOMIC DNA]</scope>
    <source>
        <strain evidence="9">cv. St1</strain>
    </source>
</reference>
<dbReference type="InParanoid" id="A0A1Q3ATN4"/>
<organism evidence="8 9">
    <name type="scientific">Cephalotus follicularis</name>
    <name type="common">Albany pitcher plant</name>
    <dbReference type="NCBI Taxonomy" id="3775"/>
    <lineage>
        <taxon>Eukaryota</taxon>
        <taxon>Viridiplantae</taxon>
        <taxon>Streptophyta</taxon>
        <taxon>Embryophyta</taxon>
        <taxon>Tracheophyta</taxon>
        <taxon>Spermatophyta</taxon>
        <taxon>Magnoliopsida</taxon>
        <taxon>eudicotyledons</taxon>
        <taxon>Gunneridae</taxon>
        <taxon>Pentapetalae</taxon>
        <taxon>rosids</taxon>
        <taxon>fabids</taxon>
        <taxon>Oxalidales</taxon>
        <taxon>Cephalotaceae</taxon>
        <taxon>Cephalotus</taxon>
    </lineage>
</organism>
<evidence type="ECO:0000313" key="8">
    <source>
        <dbReference type="EMBL" id="GAV59091.1"/>
    </source>
</evidence>
<evidence type="ECO:0000256" key="5">
    <source>
        <dbReference type="ARBA" id="ARBA00022989"/>
    </source>
</evidence>
<dbReference type="PANTHER" id="PTHR27008:SF596">
    <property type="entry name" value="OS02G0215500 PROTEIN"/>
    <property type="match status" value="1"/>
</dbReference>
<dbReference type="OrthoDB" id="1103805at2759"/>
<keyword evidence="8" id="KW-0808">Transferase</keyword>
<dbReference type="AlphaFoldDB" id="A0A1Q3ATN4"/>
<keyword evidence="4" id="KW-0677">Repeat</keyword>
<evidence type="ECO:0000256" key="6">
    <source>
        <dbReference type="ARBA" id="ARBA00023136"/>
    </source>
</evidence>
<feature type="non-terminal residue" evidence="8">
    <location>
        <position position="116"/>
    </location>
</feature>
<keyword evidence="6" id="KW-0472">Membrane</keyword>
<evidence type="ECO:0000256" key="2">
    <source>
        <dbReference type="ARBA" id="ARBA00022614"/>
    </source>
</evidence>
<evidence type="ECO:0000256" key="4">
    <source>
        <dbReference type="ARBA" id="ARBA00022737"/>
    </source>
</evidence>
<evidence type="ECO:0000259" key="7">
    <source>
        <dbReference type="PROSITE" id="PS50011"/>
    </source>
</evidence>
<accession>A0A1Q3ATN4</accession>
<dbReference type="Pfam" id="PF00069">
    <property type="entry name" value="Pkinase"/>
    <property type="match status" value="1"/>
</dbReference>
<protein>
    <submittedName>
        <fullName evidence="8">Pkinase domain-containing protein</fullName>
    </submittedName>
</protein>
<keyword evidence="8" id="KW-0418">Kinase</keyword>
<evidence type="ECO:0000256" key="3">
    <source>
        <dbReference type="ARBA" id="ARBA00022692"/>
    </source>
</evidence>
<dbReference type="InterPro" id="IPR000719">
    <property type="entry name" value="Prot_kinase_dom"/>
</dbReference>
<dbReference type="PANTHER" id="PTHR27008">
    <property type="entry name" value="OS04G0122200 PROTEIN"/>
    <property type="match status" value="1"/>
</dbReference>
<dbReference type="GO" id="GO:0004672">
    <property type="term" value="F:protein kinase activity"/>
    <property type="evidence" value="ECO:0007669"/>
    <property type="project" value="InterPro"/>
</dbReference>
<dbReference type="InterPro" id="IPR011009">
    <property type="entry name" value="Kinase-like_dom_sf"/>
</dbReference>
<dbReference type="Proteomes" id="UP000187406">
    <property type="component" value="Unassembled WGS sequence"/>
</dbReference>
<evidence type="ECO:0000256" key="1">
    <source>
        <dbReference type="ARBA" id="ARBA00004370"/>
    </source>
</evidence>
<name>A0A1Q3ATN4_CEPFO</name>
<gene>
    <name evidence="8" type="ORF">CFOL_v3_02624</name>
</gene>
<dbReference type="EMBL" id="BDDD01000096">
    <property type="protein sequence ID" value="GAV59091.1"/>
    <property type="molecule type" value="Genomic_DNA"/>
</dbReference>